<evidence type="ECO:0000256" key="4">
    <source>
        <dbReference type="ARBA" id="ARBA00023136"/>
    </source>
</evidence>
<dbReference type="PROSITE" id="PS51257">
    <property type="entry name" value="PROKAR_LIPOPROTEIN"/>
    <property type="match status" value="1"/>
</dbReference>
<evidence type="ECO:0000313" key="6">
    <source>
        <dbReference type="EMBL" id="KLN61673.1"/>
    </source>
</evidence>
<feature type="transmembrane region" description="Helical" evidence="5">
    <location>
        <begin position="36"/>
        <end position="56"/>
    </location>
</feature>
<comment type="subcellular location">
    <subcellularLocation>
        <location evidence="1">Endomembrane system</location>
        <topology evidence="1">Multi-pass membrane protein</topology>
    </subcellularLocation>
</comment>
<evidence type="ECO:0000256" key="3">
    <source>
        <dbReference type="ARBA" id="ARBA00022989"/>
    </source>
</evidence>
<dbReference type="RefSeq" id="WP_047763008.1">
    <property type="nucleotide sequence ID" value="NZ_LAQL01000003.1"/>
</dbReference>
<dbReference type="OrthoDB" id="9811969at2"/>
<dbReference type="PANTHER" id="PTHR12714:SF11">
    <property type="entry name" value="PROTEIN C-TERMINAL S-ISOPRENYLCYSTEINE CARBOXYL O-METHYLTRANSFERASE"/>
    <property type="match status" value="1"/>
</dbReference>
<dbReference type="Proteomes" id="UP000035444">
    <property type="component" value="Unassembled WGS sequence"/>
</dbReference>
<keyword evidence="2 5" id="KW-0812">Transmembrane</keyword>
<name>A0A0H2MH02_9PROT</name>
<gene>
    <name evidence="6" type="ORF">WH96_04880</name>
</gene>
<dbReference type="AlphaFoldDB" id="A0A0H2MH02"/>
<proteinExistence type="predicted"/>
<reference evidence="6 7" key="1">
    <citation type="submission" date="2015-03" db="EMBL/GenBank/DDBJ databases">
        <title>Genome Sequence of Kiloniella spongiae MEBiC09566, isolated from a marine sponge.</title>
        <authorList>
            <person name="Shao Z."/>
            <person name="Wang L."/>
            <person name="Li X."/>
        </authorList>
    </citation>
    <scope>NUCLEOTIDE SEQUENCE [LARGE SCALE GENOMIC DNA]</scope>
    <source>
        <strain evidence="6 7">MEBiC09566</strain>
    </source>
</reference>
<organism evidence="6 7">
    <name type="scientific">Kiloniella spongiae</name>
    <dbReference type="NCBI Taxonomy" id="1489064"/>
    <lineage>
        <taxon>Bacteria</taxon>
        <taxon>Pseudomonadati</taxon>
        <taxon>Pseudomonadota</taxon>
        <taxon>Alphaproteobacteria</taxon>
        <taxon>Rhodospirillales</taxon>
        <taxon>Kiloniellaceae</taxon>
        <taxon>Kiloniella</taxon>
    </lineage>
</organism>
<feature type="transmembrane region" description="Helical" evidence="5">
    <location>
        <begin position="86"/>
        <end position="116"/>
    </location>
</feature>
<evidence type="ECO:0000256" key="5">
    <source>
        <dbReference type="SAM" id="Phobius"/>
    </source>
</evidence>
<comment type="caution">
    <text evidence="6">The sequence shown here is derived from an EMBL/GenBank/DDBJ whole genome shotgun (WGS) entry which is preliminary data.</text>
</comment>
<dbReference type="PANTHER" id="PTHR12714">
    <property type="entry name" value="PROTEIN-S ISOPRENYLCYSTEINE O-METHYLTRANSFERASE"/>
    <property type="match status" value="1"/>
</dbReference>
<dbReference type="GO" id="GO:0016740">
    <property type="term" value="F:transferase activity"/>
    <property type="evidence" value="ECO:0007669"/>
    <property type="project" value="UniProtKB-ARBA"/>
</dbReference>
<dbReference type="InterPro" id="IPR007318">
    <property type="entry name" value="Phopholipid_MeTrfase"/>
</dbReference>
<evidence type="ECO:0000256" key="1">
    <source>
        <dbReference type="ARBA" id="ARBA00004127"/>
    </source>
</evidence>
<keyword evidence="3 5" id="KW-1133">Transmembrane helix</keyword>
<dbReference type="EMBL" id="LAQL01000003">
    <property type="protein sequence ID" value="KLN61673.1"/>
    <property type="molecule type" value="Genomic_DNA"/>
</dbReference>
<keyword evidence="7" id="KW-1185">Reference proteome</keyword>
<protein>
    <submittedName>
        <fullName evidence="6">Membrane protein</fullName>
    </submittedName>
</protein>
<accession>A0A0H2MH02</accession>
<dbReference type="STRING" id="1489064.WH96_04880"/>
<keyword evidence="4 5" id="KW-0472">Membrane</keyword>
<sequence length="148" mass="16462">MKKLLPPVLFLFFVIAMAVACSLQGSPHHLSGGYNLLAVPFVLLGLGLSFMGSSLFRKIGTNIMTFGAPDKLVTSGPFSWTRNPMYLGFVISLFALAFIMGGAYSSLALAVVFLVITDRWYIAFEEKVMRQKFGADYDAYCQKVRRWI</sequence>
<dbReference type="GO" id="GO:0012505">
    <property type="term" value="C:endomembrane system"/>
    <property type="evidence" value="ECO:0007669"/>
    <property type="project" value="UniProtKB-SubCell"/>
</dbReference>
<evidence type="ECO:0000313" key="7">
    <source>
        <dbReference type="Proteomes" id="UP000035444"/>
    </source>
</evidence>
<dbReference type="Pfam" id="PF04191">
    <property type="entry name" value="PEMT"/>
    <property type="match status" value="1"/>
</dbReference>
<evidence type="ECO:0000256" key="2">
    <source>
        <dbReference type="ARBA" id="ARBA00022692"/>
    </source>
</evidence>
<dbReference type="PATRIC" id="fig|1489064.4.peg.2179"/>
<dbReference type="Gene3D" id="1.20.120.1630">
    <property type="match status" value="1"/>
</dbReference>